<sequence length="345" mass="37459">MKDILNRTFRPFAAVGLDIKHLFARIPTDLVGVAGFVAVATILLTAVDVTSPVVRAAVGFPLLFLAPGYAMVSVLFPRTSPIETTESTPLIGQTWDVTDVERVALAFGLSFALLPLLGLVIAFFSWGFTTSTVVGIVSSFVLAGVAVASIRRFRVPVRDRYQFRLGRTLGALRTAIFGTGSTVHTAVNVVLVVSMLLALTSVGYALVSPQQGEQYTDLQLLTEDDSGELVAAGYPSDIEPGESMSFITAIENQEGQDKDYTVVIQEQWINDGDVSERTELQRTEHSVSDGVTETDEQNVTPNAESGSVRIAVLLYDDEVPETPTTDNAYRHGYFWTEIGEDLDDE</sequence>
<dbReference type="InterPro" id="IPR014495">
    <property type="entry name" value="UCP018671"/>
</dbReference>
<gene>
    <name evidence="4" type="ORF">DV706_19990</name>
</gene>
<dbReference type="EMBL" id="CP031307">
    <property type="protein sequence ID" value="QCC56821.1"/>
    <property type="molecule type" value="Genomic_DNA"/>
</dbReference>
<name>A0A4D6HTE1_9EURY</name>
<evidence type="ECO:0000256" key="2">
    <source>
        <dbReference type="SAM" id="Phobius"/>
    </source>
</evidence>
<dbReference type="GeneID" id="39853562"/>
<feature type="domain" description="DUF1616" evidence="3">
    <location>
        <begin position="33"/>
        <end position="335"/>
    </location>
</feature>
<feature type="transmembrane region" description="Helical" evidence="2">
    <location>
        <begin position="103"/>
        <end position="126"/>
    </location>
</feature>
<dbReference type="Proteomes" id="UP000296822">
    <property type="component" value="Plasmid unnamed2"/>
</dbReference>
<evidence type="ECO:0000313" key="5">
    <source>
        <dbReference type="Proteomes" id="UP000296822"/>
    </source>
</evidence>
<protein>
    <submittedName>
        <fullName evidence="4">DUF1616 domain-containing protein</fullName>
    </submittedName>
</protein>
<dbReference type="RefSeq" id="WP_006067270.1">
    <property type="nucleotide sequence ID" value="NZ_CP031307.1"/>
</dbReference>
<proteinExistence type="predicted"/>
<organism evidence="4 5">
    <name type="scientific">Natronorubrum bangense</name>
    <dbReference type="NCBI Taxonomy" id="61858"/>
    <lineage>
        <taxon>Archaea</taxon>
        <taxon>Methanobacteriati</taxon>
        <taxon>Methanobacteriota</taxon>
        <taxon>Stenosarchaea group</taxon>
        <taxon>Halobacteria</taxon>
        <taxon>Halobacteriales</taxon>
        <taxon>Natrialbaceae</taxon>
        <taxon>Natronorubrum</taxon>
    </lineage>
</organism>
<dbReference type="Pfam" id="PF07760">
    <property type="entry name" value="DUF1616"/>
    <property type="match status" value="1"/>
</dbReference>
<evidence type="ECO:0000256" key="1">
    <source>
        <dbReference type="SAM" id="MobiDB-lite"/>
    </source>
</evidence>
<feature type="compositionally biased region" description="Basic and acidic residues" evidence="1">
    <location>
        <begin position="278"/>
        <end position="287"/>
    </location>
</feature>
<dbReference type="AlphaFoldDB" id="A0A4D6HTE1"/>
<feature type="transmembrane region" description="Helical" evidence="2">
    <location>
        <begin position="53"/>
        <end position="76"/>
    </location>
</feature>
<keyword evidence="2" id="KW-0812">Transmembrane</keyword>
<feature type="transmembrane region" description="Helical" evidence="2">
    <location>
        <begin position="174"/>
        <end position="207"/>
    </location>
</feature>
<geneLocation type="plasmid" evidence="4">
    <name>unnamed2</name>
</geneLocation>
<reference evidence="4 5" key="1">
    <citation type="journal article" date="2019" name="Nat. Commun.">
        <title>A new type of DNA phosphorothioation-based antiviral system in archaea.</title>
        <authorList>
            <person name="Xiong L."/>
            <person name="Liu S."/>
            <person name="Chen S."/>
            <person name="Xiao Y."/>
            <person name="Zhu B."/>
            <person name="Gao Y."/>
            <person name="Zhang Y."/>
            <person name="Chen B."/>
            <person name="Luo J."/>
            <person name="Deng Z."/>
            <person name="Chen X."/>
            <person name="Wang L."/>
            <person name="Chen S."/>
        </authorList>
    </citation>
    <scope>NUCLEOTIDE SEQUENCE [LARGE SCALE GENOMIC DNA]</scope>
    <source>
        <strain evidence="4 5">JCM 10635</strain>
        <plasmid evidence="4 5">unnamed2</plasmid>
    </source>
</reference>
<keyword evidence="2" id="KW-0472">Membrane</keyword>
<dbReference type="InterPro" id="IPR011674">
    <property type="entry name" value="DUF1616"/>
</dbReference>
<keyword evidence="2" id="KW-1133">Transmembrane helix</keyword>
<dbReference type="PIRSF" id="PIRSF018671">
    <property type="entry name" value="UCP018671"/>
    <property type="match status" value="1"/>
</dbReference>
<keyword evidence="4" id="KW-0614">Plasmid</keyword>
<evidence type="ECO:0000313" key="4">
    <source>
        <dbReference type="EMBL" id="QCC56821.1"/>
    </source>
</evidence>
<feature type="transmembrane region" description="Helical" evidence="2">
    <location>
        <begin position="132"/>
        <end position="153"/>
    </location>
</feature>
<feature type="transmembrane region" description="Helical" evidence="2">
    <location>
        <begin position="30"/>
        <end position="47"/>
    </location>
</feature>
<dbReference type="KEGG" id="nbg:DV706_19990"/>
<evidence type="ECO:0000259" key="3">
    <source>
        <dbReference type="Pfam" id="PF07760"/>
    </source>
</evidence>
<accession>A0A4D6HTE1</accession>
<feature type="region of interest" description="Disordered" evidence="1">
    <location>
        <begin position="278"/>
        <end position="303"/>
    </location>
</feature>